<proteinExistence type="inferred from homology"/>
<dbReference type="Proteomes" id="UP000262699">
    <property type="component" value="Unassembled WGS sequence"/>
</dbReference>
<comment type="caution">
    <text evidence="7">The sequence shown here is derived from an EMBL/GenBank/DDBJ whole genome shotgun (WGS) entry which is preliminary data.</text>
</comment>
<accession>A0A3D0WGR8</accession>
<dbReference type="InterPro" id="IPR051692">
    <property type="entry name" value="OMP-like"/>
</dbReference>
<dbReference type="Pfam" id="PF13505">
    <property type="entry name" value="OMP_b-brl"/>
    <property type="match status" value="1"/>
</dbReference>
<comment type="subcellular location">
    <subcellularLocation>
        <location evidence="1">Membrane</location>
    </subcellularLocation>
</comment>
<feature type="chain" id="PRO_5017591403" description="Outer membrane protein beta-barrel domain-containing protein" evidence="5">
    <location>
        <begin position="25"/>
        <end position="282"/>
    </location>
</feature>
<dbReference type="AlphaFoldDB" id="A0A3D0WGR8"/>
<dbReference type="SUPFAM" id="SSF56925">
    <property type="entry name" value="OMPA-like"/>
    <property type="match status" value="1"/>
</dbReference>
<dbReference type="InterPro" id="IPR011250">
    <property type="entry name" value="OMP/PagP_B-barrel"/>
</dbReference>
<evidence type="ECO:0000313" key="7">
    <source>
        <dbReference type="EMBL" id="HCB76963.1"/>
    </source>
</evidence>
<gene>
    <name evidence="7" type="ORF">DEP91_12470</name>
</gene>
<feature type="signal peptide" evidence="5">
    <location>
        <begin position="1"/>
        <end position="24"/>
    </location>
</feature>
<organism evidence="7 8">
    <name type="scientific">Sphingomonas bacterium</name>
    <dbReference type="NCBI Taxonomy" id="1895847"/>
    <lineage>
        <taxon>Bacteria</taxon>
        <taxon>Pseudomonadati</taxon>
        <taxon>Pseudomonadota</taxon>
        <taxon>Alphaproteobacteria</taxon>
        <taxon>Sphingomonadales</taxon>
        <taxon>Sphingomonadaceae</taxon>
        <taxon>Sphingomonas</taxon>
    </lineage>
</organism>
<dbReference type="Gene3D" id="2.40.160.20">
    <property type="match status" value="1"/>
</dbReference>
<dbReference type="PANTHER" id="PTHR34001:SF3">
    <property type="entry name" value="BLL7405 PROTEIN"/>
    <property type="match status" value="1"/>
</dbReference>
<keyword evidence="2 5" id="KW-0732">Signal</keyword>
<protein>
    <recommendedName>
        <fullName evidence="6">Outer membrane protein beta-barrel domain-containing protein</fullName>
    </recommendedName>
</protein>
<keyword evidence="3" id="KW-0472">Membrane</keyword>
<dbReference type="InterPro" id="IPR027385">
    <property type="entry name" value="Beta-barrel_OMP"/>
</dbReference>
<dbReference type="EMBL" id="DOYJ01000352">
    <property type="protein sequence ID" value="HCB76963.1"/>
    <property type="molecule type" value="Genomic_DNA"/>
</dbReference>
<comment type="similarity">
    <text evidence="4">Belongs to the Omp25/RopB family.</text>
</comment>
<evidence type="ECO:0000313" key="8">
    <source>
        <dbReference type="Proteomes" id="UP000262699"/>
    </source>
</evidence>
<reference evidence="7 8" key="1">
    <citation type="journal article" date="2018" name="Nat. Biotechnol.">
        <title>A standardized bacterial taxonomy based on genome phylogeny substantially revises the tree of life.</title>
        <authorList>
            <person name="Parks D.H."/>
            <person name="Chuvochina M."/>
            <person name="Waite D.W."/>
            <person name="Rinke C."/>
            <person name="Skarshewski A."/>
            <person name="Chaumeil P.A."/>
            <person name="Hugenholtz P."/>
        </authorList>
    </citation>
    <scope>NUCLEOTIDE SEQUENCE [LARGE SCALE GENOMIC DNA]</scope>
    <source>
        <strain evidence="7">UBA9015</strain>
    </source>
</reference>
<evidence type="ECO:0000256" key="1">
    <source>
        <dbReference type="ARBA" id="ARBA00004370"/>
    </source>
</evidence>
<evidence type="ECO:0000256" key="4">
    <source>
        <dbReference type="ARBA" id="ARBA00038306"/>
    </source>
</evidence>
<evidence type="ECO:0000256" key="3">
    <source>
        <dbReference type="ARBA" id="ARBA00023136"/>
    </source>
</evidence>
<evidence type="ECO:0000256" key="2">
    <source>
        <dbReference type="ARBA" id="ARBA00022729"/>
    </source>
</evidence>
<sequence length="282" mass="29677">MRQRTLTPALIGATALLAAAPALAQTADGEKRFDGVYVGGSAGISVQGNDVGEGLTFDRNLDGRFGDPITTAAGANAFSPGFCNGGARGATPAGGCFNDKDDIEYFARVGADKQFGNVVVGVVGEFGKSEAKDYATGYSTTPAFYQFGRSFDWNSSIRARAGYAAGGKTLFYAAGGPAYARINTSFTTSNAANSFTVRNQKYNSWGFTAGGGVEQSITKNFSVGLEYMYNQYQDDFASVRVGQGTAPATNPFLLGGAGGTDIQRDDERFRFHSIRATAAIRF</sequence>
<evidence type="ECO:0000259" key="6">
    <source>
        <dbReference type="Pfam" id="PF13505"/>
    </source>
</evidence>
<evidence type="ECO:0000256" key="5">
    <source>
        <dbReference type="SAM" id="SignalP"/>
    </source>
</evidence>
<name>A0A3D0WGR8_9SPHN</name>
<dbReference type="GO" id="GO:0016020">
    <property type="term" value="C:membrane"/>
    <property type="evidence" value="ECO:0007669"/>
    <property type="project" value="UniProtKB-SubCell"/>
</dbReference>
<feature type="domain" description="Outer membrane protein beta-barrel" evidence="6">
    <location>
        <begin position="15"/>
        <end position="235"/>
    </location>
</feature>
<dbReference type="PANTHER" id="PTHR34001">
    <property type="entry name" value="BLL7405 PROTEIN"/>
    <property type="match status" value="1"/>
</dbReference>